<evidence type="ECO:0000313" key="2">
    <source>
        <dbReference type="Proteomes" id="UP001152607"/>
    </source>
</evidence>
<accession>A0A9W4TZF5</accession>
<reference evidence="1" key="1">
    <citation type="submission" date="2023-01" db="EMBL/GenBank/DDBJ databases">
        <authorList>
            <person name="Van Ghelder C."/>
            <person name="Rancurel C."/>
        </authorList>
    </citation>
    <scope>NUCLEOTIDE SEQUENCE</scope>
    <source>
        <strain evidence="1">CNCM I-4278</strain>
    </source>
</reference>
<comment type="caution">
    <text evidence="1">The sequence shown here is derived from an EMBL/GenBank/DDBJ whole genome shotgun (WGS) entry which is preliminary data.</text>
</comment>
<organism evidence="1 2">
    <name type="scientific">Periconia digitata</name>
    <dbReference type="NCBI Taxonomy" id="1303443"/>
    <lineage>
        <taxon>Eukaryota</taxon>
        <taxon>Fungi</taxon>
        <taxon>Dikarya</taxon>
        <taxon>Ascomycota</taxon>
        <taxon>Pezizomycotina</taxon>
        <taxon>Dothideomycetes</taxon>
        <taxon>Pleosporomycetidae</taxon>
        <taxon>Pleosporales</taxon>
        <taxon>Massarineae</taxon>
        <taxon>Periconiaceae</taxon>
        <taxon>Periconia</taxon>
    </lineage>
</organism>
<gene>
    <name evidence="1" type="ORF">PDIGIT_LOCUS325</name>
</gene>
<name>A0A9W4TZF5_9PLEO</name>
<keyword evidence="2" id="KW-1185">Reference proteome</keyword>
<evidence type="ECO:0000313" key="1">
    <source>
        <dbReference type="EMBL" id="CAI6233958.1"/>
    </source>
</evidence>
<protein>
    <submittedName>
        <fullName evidence="1">Uncharacterized protein</fullName>
    </submittedName>
</protein>
<dbReference type="Proteomes" id="UP001152607">
    <property type="component" value="Unassembled WGS sequence"/>
</dbReference>
<proteinExistence type="predicted"/>
<dbReference type="AlphaFoldDB" id="A0A9W4TZF5"/>
<sequence length="82" mass="9424">MMSGPLPQPSKSQFILERTQNEGFNATSKTNKLTQVRRCPLVQLPLSLFWNRKHLSDKPRRSFSLDSVVFCFCTSNEFVSQS</sequence>
<dbReference type="EMBL" id="CAOQHR010000001">
    <property type="protein sequence ID" value="CAI6233958.1"/>
    <property type="molecule type" value="Genomic_DNA"/>
</dbReference>